<evidence type="ECO:0000256" key="6">
    <source>
        <dbReference type="ARBA" id="ARBA00023118"/>
    </source>
</evidence>
<dbReference type="PATRIC" id="fig|1678637.3.peg.5642"/>
<keyword evidence="3 8" id="KW-0812">Transmembrane</keyword>
<sequence length="164" mass="16497">MTPTTPLDASGPHLLASLQSAHQHADTKAGILAAAQAALAGTAGTWSGHAAELCRRGGWAGVAAGALLALFACGLLGGVGCLAAALRPRVWRPSAANRYSFVHFASGGSLPAAEDADTAELVLVLRFLARVAVVKYRCVTGAVACTAVTGASAGLWAVLRPLLD</sequence>
<keyword evidence="5 8" id="KW-1133">Transmembrane helix</keyword>
<feature type="transmembrane region" description="Helical" evidence="8">
    <location>
        <begin position="136"/>
        <end position="159"/>
    </location>
</feature>
<evidence type="ECO:0000256" key="3">
    <source>
        <dbReference type="ARBA" id="ARBA00022692"/>
    </source>
</evidence>
<evidence type="ECO:0000259" key="9">
    <source>
        <dbReference type="Pfam" id="PF18967"/>
    </source>
</evidence>
<reference evidence="11" key="1">
    <citation type="submission" date="2015-07" db="EMBL/GenBank/DDBJ databases">
        <title>Draft genome sequence of Streptomyces sp. CMAA 1322, a bacterium isolated from Caatinga biome, from dry forest semiarid of Brazil.</title>
        <authorList>
            <person name="Santos S.N."/>
            <person name="Gacesa R."/>
            <person name="Taketani R.G."/>
            <person name="Long P.F."/>
            <person name="Melo I.S."/>
        </authorList>
    </citation>
    <scope>NUCLEOTIDE SEQUENCE [LARGE SCALE GENOMIC DNA]</scope>
    <source>
        <strain evidence="11">CMAA 1322</strain>
    </source>
</reference>
<evidence type="ECO:0000256" key="7">
    <source>
        <dbReference type="ARBA" id="ARBA00023136"/>
    </source>
</evidence>
<dbReference type="Pfam" id="PF18967">
    <property type="entry name" value="PycTM"/>
    <property type="match status" value="1"/>
</dbReference>
<evidence type="ECO:0000256" key="4">
    <source>
        <dbReference type="ARBA" id="ARBA00022741"/>
    </source>
</evidence>
<dbReference type="EMBL" id="LFXA01000017">
    <property type="protein sequence ID" value="KNB50217.1"/>
    <property type="molecule type" value="Genomic_DNA"/>
</dbReference>
<evidence type="ECO:0000313" key="11">
    <source>
        <dbReference type="Proteomes" id="UP000037288"/>
    </source>
</evidence>
<accession>A0A0K9XC44</accession>
<evidence type="ECO:0000256" key="8">
    <source>
        <dbReference type="SAM" id="Phobius"/>
    </source>
</evidence>
<name>A0A0K9XC44_9ACTN</name>
<evidence type="ECO:0000256" key="2">
    <source>
        <dbReference type="ARBA" id="ARBA00022475"/>
    </source>
</evidence>
<dbReference type="Proteomes" id="UP000037288">
    <property type="component" value="Unassembled WGS sequence"/>
</dbReference>
<keyword evidence="7 8" id="KW-0472">Membrane</keyword>
<evidence type="ECO:0000313" key="10">
    <source>
        <dbReference type="EMBL" id="KNB50217.1"/>
    </source>
</evidence>
<keyword evidence="11" id="KW-1185">Reference proteome</keyword>
<protein>
    <recommendedName>
        <fullName evidence="9">Pycsar effector protein domain-containing protein</fullName>
    </recommendedName>
</protein>
<dbReference type="OrthoDB" id="4213694at2"/>
<evidence type="ECO:0000256" key="1">
    <source>
        <dbReference type="ARBA" id="ARBA00004236"/>
    </source>
</evidence>
<comment type="caution">
    <text evidence="10">The sequence shown here is derived from an EMBL/GenBank/DDBJ whole genome shotgun (WGS) entry which is preliminary data.</text>
</comment>
<proteinExistence type="predicted"/>
<gene>
    <name evidence="10" type="ORF">AC230_26425</name>
</gene>
<keyword evidence="6" id="KW-0051">Antiviral defense</keyword>
<comment type="subcellular location">
    <subcellularLocation>
        <location evidence="1">Cell membrane</location>
    </subcellularLocation>
</comment>
<dbReference type="AlphaFoldDB" id="A0A0K9XC44"/>
<evidence type="ECO:0000256" key="5">
    <source>
        <dbReference type="ARBA" id="ARBA00022989"/>
    </source>
</evidence>
<feature type="transmembrane region" description="Helical" evidence="8">
    <location>
        <begin position="62"/>
        <end position="86"/>
    </location>
</feature>
<keyword evidence="4" id="KW-0547">Nucleotide-binding</keyword>
<keyword evidence="2" id="KW-1003">Cell membrane</keyword>
<organism evidence="10 11">
    <name type="scientific">Streptomyces caatingaensis</name>
    <dbReference type="NCBI Taxonomy" id="1678637"/>
    <lineage>
        <taxon>Bacteria</taxon>
        <taxon>Bacillati</taxon>
        <taxon>Actinomycetota</taxon>
        <taxon>Actinomycetes</taxon>
        <taxon>Kitasatosporales</taxon>
        <taxon>Streptomycetaceae</taxon>
        <taxon>Streptomyces</taxon>
    </lineage>
</organism>
<feature type="domain" description="Pycsar effector protein" evidence="9">
    <location>
        <begin position="14"/>
        <end position="158"/>
    </location>
</feature>
<dbReference type="RefSeq" id="WP_049718752.1">
    <property type="nucleotide sequence ID" value="NZ_LFXA01000017.1"/>
</dbReference>
<dbReference type="InterPro" id="IPR043760">
    <property type="entry name" value="PycTM_dom"/>
</dbReference>